<organism evidence="1 2">
    <name type="scientific">Sphagnum jensenii</name>
    <dbReference type="NCBI Taxonomy" id="128206"/>
    <lineage>
        <taxon>Eukaryota</taxon>
        <taxon>Viridiplantae</taxon>
        <taxon>Streptophyta</taxon>
        <taxon>Embryophyta</taxon>
        <taxon>Bryophyta</taxon>
        <taxon>Sphagnophytina</taxon>
        <taxon>Sphagnopsida</taxon>
        <taxon>Sphagnales</taxon>
        <taxon>Sphagnaceae</taxon>
        <taxon>Sphagnum</taxon>
    </lineage>
</organism>
<evidence type="ECO:0000313" key="2">
    <source>
        <dbReference type="Proteomes" id="UP001497444"/>
    </source>
</evidence>
<protein>
    <submittedName>
        <fullName evidence="1">Uncharacterized protein</fullName>
    </submittedName>
</protein>
<sequence>MKFTVNSFIVVLAIANAFVLATCQTYSCAGSTLCGSLAQSDCDAAERQIVPGNLYFTGGSATSTGVCSGHCGLFVSGSLCQLAGTDMITDFNELRANGCAKCGIVTYENGCQFKADYVSGCT</sequence>
<dbReference type="Proteomes" id="UP001497444">
    <property type="component" value="Chromosome 19"/>
</dbReference>
<dbReference type="InterPro" id="IPR029167">
    <property type="entry name" value="Mug117"/>
</dbReference>
<gene>
    <name evidence="1" type="ORF">CSSPJE1EN1_LOCUS12987</name>
</gene>
<accession>A0ABP0WM90</accession>
<proteinExistence type="predicted"/>
<evidence type="ECO:0000313" key="1">
    <source>
        <dbReference type="EMBL" id="CAK9267509.1"/>
    </source>
</evidence>
<reference evidence="1" key="1">
    <citation type="submission" date="2024-02" db="EMBL/GenBank/DDBJ databases">
        <authorList>
            <consortium name="ELIXIR-Norway"/>
            <consortium name="Elixir Norway"/>
        </authorList>
    </citation>
    <scope>NUCLEOTIDE SEQUENCE</scope>
</reference>
<keyword evidence="2" id="KW-1185">Reference proteome</keyword>
<dbReference type="EMBL" id="OZ020114">
    <property type="protein sequence ID" value="CAK9267509.1"/>
    <property type="molecule type" value="Genomic_DNA"/>
</dbReference>
<dbReference type="Pfam" id="PF15474">
    <property type="entry name" value="MU117"/>
    <property type="match status" value="1"/>
</dbReference>
<name>A0ABP0WM90_9BRYO</name>